<reference evidence="2" key="1">
    <citation type="submission" date="2016-11" db="EMBL/GenBank/DDBJ databases">
        <authorList>
            <person name="Varghese N."/>
            <person name="Submissions S."/>
        </authorList>
    </citation>
    <scope>NUCLEOTIDE SEQUENCE [LARGE SCALE GENOMIC DNA]</scope>
    <source>
        <strain evidence="2">DSM 9756</strain>
    </source>
</reference>
<dbReference type="RefSeq" id="WP_245795112.1">
    <property type="nucleotide sequence ID" value="NZ_FQVB01000006.1"/>
</dbReference>
<dbReference type="STRING" id="1121391.SAMN02745206_00632"/>
<dbReference type="PANTHER" id="PTHR36441:SF1">
    <property type="entry name" value="DUF503 DOMAIN-CONTAINING PROTEIN"/>
    <property type="match status" value="1"/>
</dbReference>
<gene>
    <name evidence="1" type="ORF">SAMN02745206_00632</name>
</gene>
<name>A0A1M4VDK7_9BACT</name>
<dbReference type="SUPFAM" id="SSF103007">
    <property type="entry name" value="Hypothetical protein TT1725"/>
    <property type="match status" value="1"/>
</dbReference>
<dbReference type="InterPro" id="IPR007546">
    <property type="entry name" value="DUF503"/>
</dbReference>
<dbReference type="InterPro" id="IPR036746">
    <property type="entry name" value="TT1725-like_sf"/>
</dbReference>
<accession>A0A1M4VDK7</accession>
<evidence type="ECO:0000313" key="2">
    <source>
        <dbReference type="Proteomes" id="UP000184076"/>
    </source>
</evidence>
<proteinExistence type="predicted"/>
<dbReference type="EMBL" id="FQVB01000006">
    <property type="protein sequence ID" value="SHE66953.1"/>
    <property type="molecule type" value="Genomic_DNA"/>
</dbReference>
<dbReference type="AlphaFoldDB" id="A0A1M4VDK7"/>
<evidence type="ECO:0008006" key="3">
    <source>
        <dbReference type="Google" id="ProtNLM"/>
    </source>
</evidence>
<protein>
    <recommendedName>
        <fullName evidence="3">DUF503 domain-containing protein</fullName>
    </recommendedName>
</protein>
<keyword evidence="2" id="KW-1185">Reference proteome</keyword>
<dbReference type="PANTHER" id="PTHR36441">
    <property type="entry name" value="HYPOTHETICAL CYTOSOLIC PROTEIN"/>
    <property type="match status" value="1"/>
</dbReference>
<sequence>MSVTVGIARVTFRLHDNHSLKGKRKVVKSLIEKSRHRFQVSIAEVDDLDVYQRATLGVAVIGNNSRVLNSVLDRVIDYMESLGLADLEDSDIELISL</sequence>
<dbReference type="Gene3D" id="3.30.70.1120">
    <property type="entry name" value="TT1725-like"/>
    <property type="match status" value="1"/>
</dbReference>
<dbReference type="Proteomes" id="UP000184076">
    <property type="component" value="Unassembled WGS sequence"/>
</dbReference>
<organism evidence="1 2">
    <name type="scientific">Desulfacinum infernum DSM 9756</name>
    <dbReference type="NCBI Taxonomy" id="1121391"/>
    <lineage>
        <taxon>Bacteria</taxon>
        <taxon>Pseudomonadati</taxon>
        <taxon>Thermodesulfobacteriota</taxon>
        <taxon>Syntrophobacteria</taxon>
        <taxon>Syntrophobacterales</taxon>
        <taxon>Syntrophobacteraceae</taxon>
        <taxon>Desulfacinum</taxon>
    </lineage>
</organism>
<dbReference type="Pfam" id="PF04456">
    <property type="entry name" value="DUF503"/>
    <property type="match status" value="1"/>
</dbReference>
<evidence type="ECO:0000313" key="1">
    <source>
        <dbReference type="EMBL" id="SHE66953.1"/>
    </source>
</evidence>